<feature type="transmembrane region" description="Helical" evidence="12">
    <location>
        <begin position="130"/>
        <end position="149"/>
    </location>
</feature>
<feature type="transmembrane region" description="Helical" evidence="12">
    <location>
        <begin position="94"/>
        <end position="118"/>
    </location>
</feature>
<feature type="region of interest" description="Disordered" evidence="13">
    <location>
        <begin position="465"/>
        <end position="500"/>
    </location>
</feature>
<comment type="subcellular location">
    <subcellularLocation>
        <location evidence="1">Cell membrane</location>
        <topology evidence="1">Multi-pass membrane protein</topology>
    </subcellularLocation>
</comment>
<evidence type="ECO:0000313" key="15">
    <source>
        <dbReference type="Proteomes" id="UP000243528"/>
    </source>
</evidence>
<dbReference type="Proteomes" id="UP000243528">
    <property type="component" value="Unassembled WGS sequence"/>
</dbReference>
<keyword evidence="5 12" id="KW-0349">Heme</keyword>
<dbReference type="EMBL" id="PYGE01000005">
    <property type="protein sequence ID" value="PSL04638.1"/>
    <property type="molecule type" value="Genomic_DNA"/>
</dbReference>
<keyword evidence="6 12" id="KW-0812">Transmembrane</keyword>
<dbReference type="GO" id="GO:0005886">
    <property type="term" value="C:plasma membrane"/>
    <property type="evidence" value="ECO:0007669"/>
    <property type="project" value="UniProtKB-SubCell"/>
</dbReference>
<evidence type="ECO:0000256" key="6">
    <source>
        <dbReference type="ARBA" id="ARBA00022692"/>
    </source>
</evidence>
<dbReference type="OrthoDB" id="9807042at2"/>
<feature type="transmembrane region" description="Helical" evidence="12">
    <location>
        <begin position="56"/>
        <end position="74"/>
    </location>
</feature>
<keyword evidence="3 12" id="KW-0813">Transport</keyword>
<evidence type="ECO:0000256" key="11">
    <source>
        <dbReference type="ARBA" id="ARBA00023136"/>
    </source>
</evidence>
<dbReference type="GO" id="GO:0070069">
    <property type="term" value="C:cytochrome complex"/>
    <property type="evidence" value="ECO:0007669"/>
    <property type="project" value="UniProtKB-UniRule"/>
</dbReference>
<comment type="similarity">
    <text evidence="2 12">Belongs to the cytochrome ubiquinol oxidase subunit 1 family.</text>
</comment>
<protein>
    <submittedName>
        <fullName evidence="14">Cytochrome bd-I ubiquinol oxidase subunit 1 apoprotein</fullName>
    </submittedName>
</protein>
<evidence type="ECO:0000256" key="3">
    <source>
        <dbReference type="ARBA" id="ARBA00022448"/>
    </source>
</evidence>
<evidence type="ECO:0000256" key="12">
    <source>
        <dbReference type="PIRNR" id="PIRNR006446"/>
    </source>
</evidence>
<feature type="transmembrane region" description="Helical" evidence="12">
    <location>
        <begin position="345"/>
        <end position="366"/>
    </location>
</feature>
<evidence type="ECO:0000256" key="5">
    <source>
        <dbReference type="ARBA" id="ARBA00022617"/>
    </source>
</evidence>
<dbReference type="GO" id="GO:0046872">
    <property type="term" value="F:metal ion binding"/>
    <property type="evidence" value="ECO:0007669"/>
    <property type="project" value="UniProtKB-UniRule"/>
</dbReference>
<dbReference type="Pfam" id="PF01654">
    <property type="entry name" value="Cyt_bd_oxida_I"/>
    <property type="match status" value="1"/>
</dbReference>
<name>A0A2P8E590_9ACTN</name>
<dbReference type="PIRSF" id="PIRSF006446">
    <property type="entry name" value="Cyt_quinol_oxidase_1"/>
    <property type="match status" value="1"/>
</dbReference>
<keyword evidence="4 12" id="KW-1003">Cell membrane</keyword>
<organism evidence="14 15">
    <name type="scientific">Haloactinopolyspora alba</name>
    <dbReference type="NCBI Taxonomy" id="648780"/>
    <lineage>
        <taxon>Bacteria</taxon>
        <taxon>Bacillati</taxon>
        <taxon>Actinomycetota</taxon>
        <taxon>Actinomycetes</taxon>
        <taxon>Jiangellales</taxon>
        <taxon>Jiangellaceae</taxon>
        <taxon>Haloactinopolyspora</taxon>
    </lineage>
</organism>
<dbReference type="GO" id="GO:0009055">
    <property type="term" value="F:electron transfer activity"/>
    <property type="evidence" value="ECO:0007669"/>
    <property type="project" value="UniProtKB-UniRule"/>
</dbReference>
<dbReference type="PANTHER" id="PTHR30365">
    <property type="entry name" value="CYTOCHROME D UBIQUINOL OXIDASE"/>
    <property type="match status" value="1"/>
</dbReference>
<reference evidence="14 15" key="1">
    <citation type="submission" date="2018-03" db="EMBL/GenBank/DDBJ databases">
        <title>Genomic Encyclopedia of Archaeal and Bacterial Type Strains, Phase II (KMG-II): from individual species to whole genera.</title>
        <authorList>
            <person name="Goeker M."/>
        </authorList>
    </citation>
    <scope>NUCLEOTIDE SEQUENCE [LARGE SCALE GENOMIC DNA]</scope>
    <source>
        <strain evidence="14 15">DSM 45211</strain>
    </source>
</reference>
<keyword evidence="8 12" id="KW-0249">Electron transport</keyword>
<evidence type="ECO:0000256" key="13">
    <source>
        <dbReference type="SAM" id="MobiDB-lite"/>
    </source>
</evidence>
<comment type="caution">
    <text evidence="14">The sequence shown here is derived from an EMBL/GenBank/DDBJ whole genome shotgun (WGS) entry which is preliminary data.</text>
</comment>
<dbReference type="InterPro" id="IPR002585">
    <property type="entry name" value="Cyt-d_ubiquinol_oxidase_su_1"/>
</dbReference>
<evidence type="ECO:0000256" key="7">
    <source>
        <dbReference type="ARBA" id="ARBA00022723"/>
    </source>
</evidence>
<evidence type="ECO:0000256" key="9">
    <source>
        <dbReference type="ARBA" id="ARBA00022989"/>
    </source>
</evidence>
<evidence type="ECO:0000256" key="4">
    <source>
        <dbReference type="ARBA" id="ARBA00022475"/>
    </source>
</evidence>
<evidence type="ECO:0000256" key="1">
    <source>
        <dbReference type="ARBA" id="ARBA00004651"/>
    </source>
</evidence>
<dbReference type="RefSeq" id="WP_106536840.1">
    <property type="nucleotide sequence ID" value="NZ_PYGE01000005.1"/>
</dbReference>
<sequence>MDVLELARWQFGITTVVHFFFVPFTISMAFLVAIMQTIWMRATPPRSTRWLRLTRFFGKLLLINLAVGVVTGLVQEFQFGMNWSDFSRFVGDVFGAPLAMEALLAFYLESVFVGVWIFGWGRIPPKVHLATIWVTAVGTLLSAYFILAANSFMQNPVGYEIDEATGRAEMTDIWAILTNKVLLITFPHTIFAALMVGGAVVGAVSMWHLVRGARQPELAEPDASSDAGAFRTSLRIGAVAVLIGGVGVAVTGDTQGKVMTEVQPMKMAAAEALYESQQPAPFSLLTIGTLDGREPVYQLEVPQLLSFLATGSFDAEVEGINDLQEQYTEQYGDGEYAPNIPVTYWTFRMMITAGGLAAAVALWLLWSTRRGRAPTSRWALWAAAALPVLPLAANAFGWIFTEMGRQPWLVFGLLRTGAGVSPGVGAGTVAASLAAFTVLYAGLCWLWVWLLLKHARPGLPDVSAEARWGERGGSDDASGGAGRADDADDADADRPLTFAY</sequence>
<dbReference type="AlphaFoldDB" id="A0A2P8E590"/>
<dbReference type="GO" id="GO:0016682">
    <property type="term" value="F:oxidoreductase activity, acting on diphenols and related substances as donors, oxygen as acceptor"/>
    <property type="evidence" value="ECO:0007669"/>
    <property type="project" value="TreeGrafter"/>
</dbReference>
<evidence type="ECO:0000256" key="8">
    <source>
        <dbReference type="ARBA" id="ARBA00022982"/>
    </source>
</evidence>
<keyword evidence="10 12" id="KW-0408">Iron</keyword>
<accession>A0A2P8E590</accession>
<feature type="transmembrane region" description="Helical" evidence="12">
    <location>
        <begin position="234"/>
        <end position="252"/>
    </location>
</feature>
<keyword evidence="9 12" id="KW-1133">Transmembrane helix</keyword>
<feature type="transmembrane region" description="Helical" evidence="12">
    <location>
        <begin position="378"/>
        <end position="400"/>
    </location>
</feature>
<feature type="transmembrane region" description="Helical" evidence="12">
    <location>
        <begin position="190"/>
        <end position="210"/>
    </location>
</feature>
<proteinExistence type="inferred from homology"/>
<dbReference type="GO" id="GO:0020037">
    <property type="term" value="F:heme binding"/>
    <property type="evidence" value="ECO:0007669"/>
    <property type="project" value="TreeGrafter"/>
</dbReference>
<keyword evidence="15" id="KW-1185">Reference proteome</keyword>
<dbReference type="GO" id="GO:0019646">
    <property type="term" value="P:aerobic electron transport chain"/>
    <property type="evidence" value="ECO:0007669"/>
    <property type="project" value="InterPro"/>
</dbReference>
<keyword evidence="11 12" id="KW-0472">Membrane</keyword>
<feature type="transmembrane region" description="Helical" evidence="12">
    <location>
        <begin position="429"/>
        <end position="452"/>
    </location>
</feature>
<dbReference type="PANTHER" id="PTHR30365:SF15">
    <property type="entry name" value="CYTOCHROME BD UBIQUINOL OXIDASE SUBUNIT 1"/>
    <property type="match status" value="1"/>
</dbReference>
<gene>
    <name evidence="14" type="ORF">CLV30_105104</name>
</gene>
<evidence type="ECO:0000313" key="14">
    <source>
        <dbReference type="EMBL" id="PSL04638.1"/>
    </source>
</evidence>
<evidence type="ECO:0000256" key="2">
    <source>
        <dbReference type="ARBA" id="ARBA00009819"/>
    </source>
</evidence>
<evidence type="ECO:0000256" key="10">
    <source>
        <dbReference type="ARBA" id="ARBA00023004"/>
    </source>
</evidence>
<keyword evidence="7 12" id="KW-0479">Metal-binding</keyword>
<feature type="transmembrane region" description="Helical" evidence="12">
    <location>
        <begin position="12"/>
        <end position="35"/>
    </location>
</feature>